<evidence type="ECO:0008006" key="6">
    <source>
        <dbReference type="Google" id="ProtNLM"/>
    </source>
</evidence>
<feature type="compositionally biased region" description="Basic and acidic residues" evidence="2">
    <location>
        <begin position="170"/>
        <end position="190"/>
    </location>
</feature>
<dbReference type="RefSeq" id="XP_028883580.1">
    <property type="nucleotide sequence ID" value="XM_029025264.1"/>
</dbReference>
<keyword evidence="3" id="KW-0732">Signal</keyword>
<accession>A0A1X0NXW0</accession>
<sequence length="317" mass="34953">MTTMFVQLRRVVYLLVLLQCCVCVAYAESDVASTDSEEKNILQRMRELTSEMEKGKSKKESAAALLNKAREECKTTAERAQNAVNKAREDEKVIIEAAAPNIMGMTENVSENQGKLKELLRKAKGTVREATEAAANANSIATKTNNLLEEFMQMSEQLKTLTVQLQGAAEKLKQKGEPSHSEESQKEKKLAEEYMKKAKDVESFLERVDSDSINLRVVEMAKQQAVAASAAAEGLQRIINNIFQEYPNIKAELDREIQETAQTNNNTTMTGSESETSPKENKELNGLGDSSSSPALVHSPLSLILVLMCVLGCTLVC</sequence>
<dbReference type="GeneID" id="39985044"/>
<feature type="region of interest" description="Disordered" evidence="2">
    <location>
        <begin position="261"/>
        <end position="293"/>
    </location>
</feature>
<organism evidence="4 5">
    <name type="scientific">Trypanosoma theileri</name>
    <dbReference type="NCBI Taxonomy" id="67003"/>
    <lineage>
        <taxon>Eukaryota</taxon>
        <taxon>Discoba</taxon>
        <taxon>Euglenozoa</taxon>
        <taxon>Kinetoplastea</taxon>
        <taxon>Metakinetoplastina</taxon>
        <taxon>Trypanosomatida</taxon>
        <taxon>Trypanosomatidae</taxon>
        <taxon>Trypanosoma</taxon>
    </lineage>
</organism>
<dbReference type="AlphaFoldDB" id="A0A1X0NXW0"/>
<keyword evidence="5" id="KW-1185">Reference proteome</keyword>
<evidence type="ECO:0000256" key="2">
    <source>
        <dbReference type="SAM" id="MobiDB-lite"/>
    </source>
</evidence>
<feature type="compositionally biased region" description="Polar residues" evidence="2">
    <location>
        <begin position="261"/>
        <end position="275"/>
    </location>
</feature>
<dbReference type="EMBL" id="NBCO01000012">
    <property type="protein sequence ID" value="ORC89514.1"/>
    <property type="molecule type" value="Genomic_DNA"/>
</dbReference>
<feature type="coiled-coil region" evidence="1">
    <location>
        <begin position="52"/>
        <end position="90"/>
    </location>
</feature>
<feature type="signal peptide" evidence="3">
    <location>
        <begin position="1"/>
        <end position="27"/>
    </location>
</feature>
<evidence type="ECO:0000313" key="5">
    <source>
        <dbReference type="Proteomes" id="UP000192257"/>
    </source>
</evidence>
<dbReference type="Proteomes" id="UP000192257">
    <property type="component" value="Unassembled WGS sequence"/>
</dbReference>
<feature type="chain" id="PRO_5013004388" description="Surface protein TolT" evidence="3">
    <location>
        <begin position="28"/>
        <end position="317"/>
    </location>
</feature>
<evidence type="ECO:0000313" key="4">
    <source>
        <dbReference type="EMBL" id="ORC89514.1"/>
    </source>
</evidence>
<comment type="caution">
    <text evidence="4">The sequence shown here is derived from an EMBL/GenBank/DDBJ whole genome shotgun (WGS) entry which is preliminary data.</text>
</comment>
<dbReference type="VEuPathDB" id="TriTrypDB:TM35_000122890"/>
<reference evidence="4 5" key="1">
    <citation type="submission" date="2017-03" db="EMBL/GenBank/DDBJ databases">
        <title>An alternative strategy for trypanosome survival in the mammalian bloodstream revealed through genome and transcriptome analysis of the ubiquitous bovine parasite Trypanosoma (Megatrypanum) theileri.</title>
        <authorList>
            <person name="Kelly S."/>
            <person name="Ivens A."/>
            <person name="Mott A."/>
            <person name="O'Neill E."/>
            <person name="Emms D."/>
            <person name="Macleod O."/>
            <person name="Voorheis P."/>
            <person name="Matthews J."/>
            <person name="Matthews K."/>
            <person name="Carrington M."/>
        </authorList>
    </citation>
    <scope>NUCLEOTIDE SEQUENCE [LARGE SCALE GENOMIC DNA]</scope>
    <source>
        <strain evidence="4">Edinburgh</strain>
    </source>
</reference>
<proteinExistence type="predicted"/>
<name>A0A1X0NXW0_9TRYP</name>
<protein>
    <recommendedName>
        <fullName evidence="6">Surface protein TolT</fullName>
    </recommendedName>
</protein>
<evidence type="ECO:0000256" key="1">
    <source>
        <dbReference type="SAM" id="Coils"/>
    </source>
</evidence>
<gene>
    <name evidence="4" type="ORF">TM35_000122890</name>
</gene>
<evidence type="ECO:0000256" key="3">
    <source>
        <dbReference type="SAM" id="SignalP"/>
    </source>
</evidence>
<feature type="region of interest" description="Disordered" evidence="2">
    <location>
        <begin position="169"/>
        <end position="190"/>
    </location>
</feature>
<keyword evidence="1" id="KW-0175">Coiled coil</keyword>